<accession>A0A3B1CY86</accession>
<keyword evidence="6 10" id="KW-0418">Kinase</keyword>
<dbReference type="InterPro" id="IPR018094">
    <property type="entry name" value="Thymidylate_kinase"/>
</dbReference>
<dbReference type="CDD" id="cd01672">
    <property type="entry name" value="TMPK"/>
    <property type="match status" value="1"/>
</dbReference>
<keyword evidence="7" id="KW-0067">ATP-binding</keyword>
<protein>
    <recommendedName>
        <fullName evidence="2">dTMP kinase</fullName>
        <ecNumber evidence="2">2.7.4.9</ecNumber>
    </recommendedName>
</protein>
<evidence type="ECO:0000256" key="2">
    <source>
        <dbReference type="ARBA" id="ARBA00012980"/>
    </source>
</evidence>
<evidence type="ECO:0000259" key="9">
    <source>
        <dbReference type="Pfam" id="PF02223"/>
    </source>
</evidence>
<gene>
    <name evidence="10" type="ORF">MNBD_UNCLBAC01-1932</name>
</gene>
<evidence type="ECO:0000256" key="8">
    <source>
        <dbReference type="ARBA" id="ARBA00048743"/>
    </source>
</evidence>
<dbReference type="PROSITE" id="PS01331">
    <property type="entry name" value="THYMIDYLATE_KINASE"/>
    <property type="match status" value="1"/>
</dbReference>
<sequence length="216" mass="24624">MKGVLITFEGSEGSGKSTQIVLIQKYLEKNKKKVLFVREPGGVKISEKIRRILLDVENKKMGDSCETLLYMAARAQLVEEIILPALKKGMIVLSDRFLDSTLAYQGYGNGVDIQLIKNIGKIATQGITPDLTFIFDLDVKEGFARLNRAKDRIEQRTMAYHNRVRQGYLAIASQEPKRVKVIKVNRTKEEIHEDVCQWVEKVLKMEFVWGDYGNTN</sequence>
<keyword evidence="3 10" id="KW-0808">Transferase</keyword>
<comment type="similarity">
    <text evidence="1">Belongs to the thymidylate kinase family.</text>
</comment>
<dbReference type="PANTHER" id="PTHR10344:SF4">
    <property type="entry name" value="UMP-CMP KINASE 2, MITOCHONDRIAL"/>
    <property type="match status" value="1"/>
</dbReference>
<evidence type="ECO:0000256" key="4">
    <source>
        <dbReference type="ARBA" id="ARBA00022727"/>
    </source>
</evidence>
<dbReference type="HAMAP" id="MF_00165">
    <property type="entry name" value="Thymidylate_kinase"/>
    <property type="match status" value="1"/>
</dbReference>
<dbReference type="GO" id="GO:0006233">
    <property type="term" value="P:dTDP biosynthetic process"/>
    <property type="evidence" value="ECO:0007669"/>
    <property type="project" value="InterPro"/>
</dbReference>
<evidence type="ECO:0000256" key="6">
    <source>
        <dbReference type="ARBA" id="ARBA00022777"/>
    </source>
</evidence>
<evidence type="ECO:0000256" key="3">
    <source>
        <dbReference type="ARBA" id="ARBA00022679"/>
    </source>
</evidence>
<dbReference type="NCBIfam" id="TIGR00041">
    <property type="entry name" value="DTMP_kinase"/>
    <property type="match status" value="1"/>
</dbReference>
<dbReference type="GO" id="GO:0005524">
    <property type="term" value="F:ATP binding"/>
    <property type="evidence" value="ECO:0007669"/>
    <property type="project" value="UniProtKB-KW"/>
</dbReference>
<name>A0A3B1CY86_9ZZZZ</name>
<proteinExistence type="inferred from homology"/>
<comment type="catalytic activity">
    <reaction evidence="8">
        <text>dTMP + ATP = dTDP + ADP</text>
        <dbReference type="Rhea" id="RHEA:13517"/>
        <dbReference type="ChEBI" id="CHEBI:30616"/>
        <dbReference type="ChEBI" id="CHEBI:58369"/>
        <dbReference type="ChEBI" id="CHEBI:63528"/>
        <dbReference type="ChEBI" id="CHEBI:456216"/>
        <dbReference type="EC" id="2.7.4.9"/>
    </reaction>
</comment>
<dbReference type="GO" id="GO:0006235">
    <property type="term" value="P:dTTP biosynthetic process"/>
    <property type="evidence" value="ECO:0007669"/>
    <property type="project" value="TreeGrafter"/>
</dbReference>
<keyword evidence="5" id="KW-0547">Nucleotide-binding</keyword>
<dbReference type="Gene3D" id="3.40.50.300">
    <property type="entry name" value="P-loop containing nucleotide triphosphate hydrolases"/>
    <property type="match status" value="1"/>
</dbReference>
<dbReference type="EC" id="2.7.4.9" evidence="2"/>
<dbReference type="GO" id="GO:0006227">
    <property type="term" value="P:dUDP biosynthetic process"/>
    <property type="evidence" value="ECO:0007669"/>
    <property type="project" value="TreeGrafter"/>
</dbReference>
<evidence type="ECO:0000256" key="1">
    <source>
        <dbReference type="ARBA" id="ARBA00009776"/>
    </source>
</evidence>
<dbReference type="InterPro" id="IPR027417">
    <property type="entry name" value="P-loop_NTPase"/>
</dbReference>
<dbReference type="Pfam" id="PF02223">
    <property type="entry name" value="Thymidylate_kin"/>
    <property type="match status" value="1"/>
</dbReference>
<reference evidence="10" key="1">
    <citation type="submission" date="2018-06" db="EMBL/GenBank/DDBJ databases">
        <authorList>
            <person name="Zhirakovskaya E."/>
        </authorList>
    </citation>
    <scope>NUCLEOTIDE SEQUENCE</scope>
</reference>
<evidence type="ECO:0000256" key="5">
    <source>
        <dbReference type="ARBA" id="ARBA00022741"/>
    </source>
</evidence>
<dbReference type="InterPro" id="IPR018095">
    <property type="entry name" value="Thymidylate_kin_CS"/>
</dbReference>
<dbReference type="PANTHER" id="PTHR10344">
    <property type="entry name" value="THYMIDYLATE KINASE"/>
    <property type="match status" value="1"/>
</dbReference>
<keyword evidence="4" id="KW-0545">Nucleotide biosynthesis</keyword>
<dbReference type="AlphaFoldDB" id="A0A3B1CY86"/>
<dbReference type="SUPFAM" id="SSF52540">
    <property type="entry name" value="P-loop containing nucleoside triphosphate hydrolases"/>
    <property type="match status" value="1"/>
</dbReference>
<dbReference type="EMBL" id="UOGJ01000067">
    <property type="protein sequence ID" value="VAX35626.1"/>
    <property type="molecule type" value="Genomic_DNA"/>
</dbReference>
<dbReference type="GO" id="GO:0005829">
    <property type="term" value="C:cytosol"/>
    <property type="evidence" value="ECO:0007669"/>
    <property type="project" value="TreeGrafter"/>
</dbReference>
<evidence type="ECO:0000313" key="10">
    <source>
        <dbReference type="EMBL" id="VAX35626.1"/>
    </source>
</evidence>
<dbReference type="FunFam" id="3.40.50.300:FF:000225">
    <property type="entry name" value="Thymidylate kinase"/>
    <property type="match status" value="1"/>
</dbReference>
<dbReference type="InterPro" id="IPR039430">
    <property type="entry name" value="Thymidylate_kin-like_dom"/>
</dbReference>
<dbReference type="GO" id="GO:0004798">
    <property type="term" value="F:dTMP kinase activity"/>
    <property type="evidence" value="ECO:0007669"/>
    <property type="project" value="UniProtKB-EC"/>
</dbReference>
<evidence type="ECO:0000256" key="7">
    <source>
        <dbReference type="ARBA" id="ARBA00022840"/>
    </source>
</evidence>
<organism evidence="10">
    <name type="scientific">hydrothermal vent metagenome</name>
    <dbReference type="NCBI Taxonomy" id="652676"/>
    <lineage>
        <taxon>unclassified sequences</taxon>
        <taxon>metagenomes</taxon>
        <taxon>ecological metagenomes</taxon>
    </lineage>
</organism>
<feature type="domain" description="Thymidylate kinase-like" evidence="9">
    <location>
        <begin position="8"/>
        <end position="195"/>
    </location>
</feature>